<keyword evidence="1" id="KW-0175">Coiled coil</keyword>
<feature type="compositionally biased region" description="Basic and acidic residues" evidence="2">
    <location>
        <begin position="88"/>
        <end position="97"/>
    </location>
</feature>
<feature type="compositionally biased region" description="Polar residues" evidence="2">
    <location>
        <begin position="1"/>
        <end position="22"/>
    </location>
</feature>
<accession>A0A6P4AT33</accession>
<dbReference type="AlphaFoldDB" id="A0A6P4AT33"/>
<reference evidence="4" key="1">
    <citation type="submission" date="2025-08" db="UniProtKB">
        <authorList>
            <consortium name="RefSeq"/>
        </authorList>
    </citation>
    <scope>IDENTIFICATION</scope>
    <source>
        <tissue evidence="4">Seedling</tissue>
    </source>
</reference>
<dbReference type="InterPro" id="IPR040265">
    <property type="entry name" value="CHUP1/IPGA1-like"/>
</dbReference>
<feature type="compositionally biased region" description="Pro residues" evidence="2">
    <location>
        <begin position="258"/>
        <end position="274"/>
    </location>
</feature>
<dbReference type="RefSeq" id="XP_015900074.2">
    <property type="nucleotide sequence ID" value="XM_016044588.4"/>
</dbReference>
<dbReference type="GO" id="GO:0072699">
    <property type="term" value="P:protein localization to cortical microtubule cytoskeleton"/>
    <property type="evidence" value="ECO:0007669"/>
    <property type="project" value="TreeGrafter"/>
</dbReference>
<dbReference type="InParanoid" id="A0A6P4AT33"/>
<organism evidence="3 4">
    <name type="scientific">Ziziphus jujuba</name>
    <name type="common">Chinese jujube</name>
    <name type="synonym">Ziziphus sativa</name>
    <dbReference type="NCBI Taxonomy" id="326968"/>
    <lineage>
        <taxon>Eukaryota</taxon>
        <taxon>Viridiplantae</taxon>
        <taxon>Streptophyta</taxon>
        <taxon>Embryophyta</taxon>
        <taxon>Tracheophyta</taxon>
        <taxon>Spermatophyta</taxon>
        <taxon>Magnoliopsida</taxon>
        <taxon>eudicotyledons</taxon>
        <taxon>Gunneridae</taxon>
        <taxon>Pentapetalae</taxon>
        <taxon>rosids</taxon>
        <taxon>fabids</taxon>
        <taxon>Rosales</taxon>
        <taxon>Rhamnaceae</taxon>
        <taxon>Paliureae</taxon>
        <taxon>Ziziphus</taxon>
    </lineage>
</organism>
<dbReference type="GeneID" id="107433312"/>
<name>A0A6P4AT33_ZIZJJ</name>
<evidence type="ECO:0000313" key="3">
    <source>
        <dbReference type="Proteomes" id="UP001652623"/>
    </source>
</evidence>
<feature type="compositionally biased region" description="Basic and acidic residues" evidence="2">
    <location>
        <begin position="277"/>
        <end position="289"/>
    </location>
</feature>
<dbReference type="Proteomes" id="UP001652623">
    <property type="component" value="Chromosome 11"/>
</dbReference>
<feature type="region of interest" description="Disordered" evidence="2">
    <location>
        <begin position="204"/>
        <end position="227"/>
    </location>
</feature>
<feature type="compositionally biased region" description="Basic and acidic residues" evidence="2">
    <location>
        <begin position="212"/>
        <end position="227"/>
    </location>
</feature>
<dbReference type="PANTHER" id="PTHR31342:SF43">
    <property type="entry name" value="F11A17.16"/>
    <property type="match status" value="1"/>
</dbReference>
<evidence type="ECO:0000313" key="4">
    <source>
        <dbReference type="RefSeq" id="XP_015900074.2"/>
    </source>
</evidence>
<dbReference type="KEGG" id="zju:107433312"/>
<dbReference type="GO" id="GO:0055028">
    <property type="term" value="C:cortical microtubule"/>
    <property type="evidence" value="ECO:0007669"/>
    <property type="project" value="TreeGrafter"/>
</dbReference>
<feature type="compositionally biased region" description="Pro residues" evidence="2">
    <location>
        <begin position="294"/>
        <end position="306"/>
    </location>
</feature>
<dbReference type="PANTHER" id="PTHR31342">
    <property type="entry name" value="PROTEIN CHUP1, CHLOROPLASTIC"/>
    <property type="match status" value="1"/>
</dbReference>
<evidence type="ECO:0000256" key="1">
    <source>
        <dbReference type="ARBA" id="ARBA00023054"/>
    </source>
</evidence>
<gene>
    <name evidence="4" type="primary">LOC107433312</name>
</gene>
<evidence type="ECO:0000256" key="2">
    <source>
        <dbReference type="SAM" id="MobiDB-lite"/>
    </source>
</evidence>
<protein>
    <submittedName>
        <fullName evidence="4">INCREASED PETAL GROWTH ANISOTROPY 1-like protein 1</fullName>
    </submittedName>
</protein>
<feature type="compositionally biased region" description="Basic and acidic residues" evidence="2">
    <location>
        <begin position="147"/>
        <end position="157"/>
    </location>
</feature>
<feature type="region of interest" description="Disordered" evidence="2">
    <location>
        <begin position="247"/>
        <end position="313"/>
    </location>
</feature>
<proteinExistence type="predicted"/>
<keyword evidence="3" id="KW-1185">Reference proteome</keyword>
<sequence>MQQTRDMSQQATTPSRLKASSSKLKDSPTPPKPSNSRAKSLLSADVNHNHNSIKVRRPLGGSKQPKSAEQSEEAPLPPSGSQKGGGLGRRELEESKAVVRRHPVAVEQFARPRRHQRSASVMDPTTPKKIEHDPPSQLHRISNKKKSNSEQELQEKLEMSQSFIRNLESEMLSLKAELDKARAFNLELQSHNDKLTRDLAAAEAKVQALSSRDPRESIGDDQTPKFKDIQKLIANRLDRSVVKHEAINGANNIKRPSPSLPPSPPPPPPTPPPAGDRSSKDTNLDRKDQALPSRLPPLPPPPPPPLQSSARPTTNLKAPTLVQFYHSLTKQEGNKDSTGSRNHYHKPAAVSAHNSIVGEIQNRSAHLLAIKSDIETKGQFIHGLIEKVLAAAYTDIEDVVKFVDWLDGELSLLADERAVLKHFKWPERKADALREAAIEYRELKLLEKEISSFKDDMDIPCAAALKKMGSLLDKSERSIQRLIKLRNSVLCSYQECRIPTEWMLDSGIVSEIKQASMNLAKMYMKRVTLEIESIQNSDREYSQESLLLQGVKFAYRAHQFAGGLDSETLCAFEEIRQRFPGQLGGSRELLAGIPSS</sequence>
<feature type="region of interest" description="Disordered" evidence="2">
    <location>
        <begin position="1"/>
        <end position="157"/>
    </location>
</feature>
<dbReference type="FunCoup" id="A0A6P4AT33">
    <property type="interactions" value="173"/>
</dbReference>